<dbReference type="AlphaFoldDB" id="A0A8S1RUC9"/>
<dbReference type="OrthoDB" id="301068at2759"/>
<dbReference type="EMBL" id="CAJJDN010000350">
    <property type="protein sequence ID" value="CAD8130963.1"/>
    <property type="molecule type" value="Genomic_DNA"/>
</dbReference>
<name>A0A8S1RUC9_9CILI</name>
<reference evidence="1" key="1">
    <citation type="submission" date="2021-01" db="EMBL/GenBank/DDBJ databases">
        <authorList>
            <consortium name="Genoscope - CEA"/>
            <person name="William W."/>
        </authorList>
    </citation>
    <scope>NUCLEOTIDE SEQUENCE</scope>
</reference>
<gene>
    <name evidence="1" type="ORF">PSON_ATCC_30995.1.T3500003</name>
</gene>
<comment type="caution">
    <text evidence="1">The sequence shown here is derived from an EMBL/GenBank/DDBJ whole genome shotgun (WGS) entry which is preliminary data.</text>
</comment>
<evidence type="ECO:0000313" key="2">
    <source>
        <dbReference type="Proteomes" id="UP000692954"/>
    </source>
</evidence>
<sequence length="127" mass="15286">MSQFCQYKDHDESQIIRAYLKIDCKYSRSFCHHCILKHHISHNDDLKAFKQLNEWIKLQMDSYQDLTQIINEIIQLNRELSKFLISINRNQQMDYSQVSQQIMNDEINKLIQIQLKVLLIPLSFQIT</sequence>
<protein>
    <submittedName>
        <fullName evidence="1">Uncharacterized protein</fullName>
    </submittedName>
</protein>
<organism evidence="1 2">
    <name type="scientific">Paramecium sonneborni</name>
    <dbReference type="NCBI Taxonomy" id="65129"/>
    <lineage>
        <taxon>Eukaryota</taxon>
        <taxon>Sar</taxon>
        <taxon>Alveolata</taxon>
        <taxon>Ciliophora</taxon>
        <taxon>Intramacronucleata</taxon>
        <taxon>Oligohymenophorea</taxon>
        <taxon>Peniculida</taxon>
        <taxon>Parameciidae</taxon>
        <taxon>Paramecium</taxon>
    </lineage>
</organism>
<accession>A0A8S1RUC9</accession>
<evidence type="ECO:0000313" key="1">
    <source>
        <dbReference type="EMBL" id="CAD8130963.1"/>
    </source>
</evidence>
<keyword evidence="2" id="KW-1185">Reference proteome</keyword>
<dbReference type="Proteomes" id="UP000692954">
    <property type="component" value="Unassembled WGS sequence"/>
</dbReference>
<proteinExistence type="predicted"/>